<evidence type="ECO:0000256" key="6">
    <source>
        <dbReference type="SAM" id="Phobius"/>
    </source>
</evidence>
<gene>
    <name evidence="8" type="ORF">SAMN04487946_11750</name>
</gene>
<dbReference type="PROSITE" id="PS50109">
    <property type="entry name" value="HIS_KIN"/>
    <property type="match status" value="1"/>
</dbReference>
<evidence type="ECO:0000313" key="9">
    <source>
        <dbReference type="Proteomes" id="UP000199170"/>
    </source>
</evidence>
<dbReference type="InterPro" id="IPR031621">
    <property type="entry name" value="HisKA_7TM"/>
</dbReference>
<dbReference type="PROSITE" id="PS51257">
    <property type="entry name" value="PROKAR_LIPOPROTEIN"/>
    <property type="match status" value="1"/>
</dbReference>
<organism evidence="8 9">
    <name type="scientific">Halobellus clavatus</name>
    <dbReference type="NCBI Taxonomy" id="660517"/>
    <lineage>
        <taxon>Archaea</taxon>
        <taxon>Methanobacteriati</taxon>
        <taxon>Methanobacteriota</taxon>
        <taxon>Stenosarchaea group</taxon>
        <taxon>Halobacteria</taxon>
        <taxon>Halobacteriales</taxon>
        <taxon>Haloferacaceae</taxon>
        <taxon>Halobellus</taxon>
    </lineage>
</organism>
<feature type="transmembrane region" description="Helical" evidence="6">
    <location>
        <begin position="176"/>
        <end position="197"/>
    </location>
</feature>
<feature type="domain" description="Histidine kinase" evidence="7">
    <location>
        <begin position="351"/>
        <end position="549"/>
    </location>
</feature>
<dbReference type="InterPro" id="IPR036097">
    <property type="entry name" value="HisK_dim/P_sf"/>
</dbReference>
<evidence type="ECO:0000259" key="7">
    <source>
        <dbReference type="PROSITE" id="PS50109"/>
    </source>
</evidence>
<keyword evidence="3" id="KW-0808">Transferase</keyword>
<dbReference type="AlphaFoldDB" id="A0A1H3K5M0"/>
<dbReference type="PANTHER" id="PTHR43711">
    <property type="entry name" value="TWO-COMPONENT HISTIDINE KINASE"/>
    <property type="match status" value="1"/>
</dbReference>
<dbReference type="Gene3D" id="3.30.450.20">
    <property type="entry name" value="PAS domain"/>
    <property type="match status" value="1"/>
</dbReference>
<evidence type="ECO:0000256" key="1">
    <source>
        <dbReference type="ARBA" id="ARBA00000085"/>
    </source>
</evidence>
<dbReference type="InterPro" id="IPR005467">
    <property type="entry name" value="His_kinase_dom"/>
</dbReference>
<dbReference type="SMART" id="SM00388">
    <property type="entry name" value="HisKA"/>
    <property type="match status" value="1"/>
</dbReference>
<feature type="transmembrane region" description="Helical" evidence="6">
    <location>
        <begin position="66"/>
        <end position="85"/>
    </location>
</feature>
<dbReference type="InterPro" id="IPR050736">
    <property type="entry name" value="Sensor_HK_Regulatory"/>
</dbReference>
<keyword evidence="5" id="KW-0902">Two-component regulatory system</keyword>
<keyword evidence="6" id="KW-1133">Transmembrane helix</keyword>
<dbReference type="RefSeq" id="WP_089769442.1">
    <property type="nucleotide sequence ID" value="NZ_FNPB01000017.1"/>
</dbReference>
<reference evidence="9" key="1">
    <citation type="submission" date="2016-10" db="EMBL/GenBank/DDBJ databases">
        <authorList>
            <person name="Varghese N."/>
            <person name="Submissions S."/>
        </authorList>
    </citation>
    <scope>NUCLEOTIDE SEQUENCE [LARGE SCALE GENOMIC DNA]</scope>
    <source>
        <strain evidence="9">CGMCC 1.10118</strain>
    </source>
</reference>
<proteinExistence type="predicted"/>
<dbReference type="STRING" id="660517.SAMN04487946_11750"/>
<comment type="catalytic activity">
    <reaction evidence="1">
        <text>ATP + protein L-histidine = ADP + protein N-phospho-L-histidine.</text>
        <dbReference type="EC" id="2.7.13.3"/>
    </reaction>
</comment>
<dbReference type="SUPFAM" id="SSF55874">
    <property type="entry name" value="ATPase domain of HSP90 chaperone/DNA topoisomerase II/histidine kinase"/>
    <property type="match status" value="1"/>
</dbReference>
<dbReference type="SUPFAM" id="SSF47384">
    <property type="entry name" value="Homodimeric domain of signal transducing histidine kinase"/>
    <property type="match status" value="1"/>
</dbReference>
<name>A0A1H3K5M0_9EURY</name>
<dbReference type="InterPro" id="IPR003661">
    <property type="entry name" value="HisK_dim/P_dom"/>
</dbReference>
<protein>
    <recommendedName>
        <fullName evidence="2">histidine kinase</fullName>
        <ecNumber evidence="2">2.7.13.3</ecNumber>
    </recommendedName>
</protein>
<evidence type="ECO:0000256" key="4">
    <source>
        <dbReference type="ARBA" id="ARBA00022777"/>
    </source>
</evidence>
<dbReference type="CDD" id="cd00082">
    <property type="entry name" value="HisKA"/>
    <property type="match status" value="1"/>
</dbReference>
<dbReference type="EC" id="2.7.13.3" evidence="2"/>
<dbReference type="Gene3D" id="1.10.287.130">
    <property type="match status" value="1"/>
</dbReference>
<dbReference type="Proteomes" id="UP000199170">
    <property type="component" value="Unassembled WGS sequence"/>
</dbReference>
<keyword evidence="6" id="KW-0472">Membrane</keyword>
<dbReference type="InterPro" id="IPR036890">
    <property type="entry name" value="HATPase_C_sf"/>
</dbReference>
<keyword evidence="4 8" id="KW-0418">Kinase</keyword>
<dbReference type="Pfam" id="PF16927">
    <property type="entry name" value="HisKA_7TM"/>
    <property type="match status" value="1"/>
</dbReference>
<feature type="transmembrane region" description="Helical" evidence="6">
    <location>
        <begin position="105"/>
        <end position="124"/>
    </location>
</feature>
<accession>A0A1H3K5M0</accession>
<evidence type="ECO:0000256" key="2">
    <source>
        <dbReference type="ARBA" id="ARBA00012438"/>
    </source>
</evidence>
<evidence type="ECO:0000256" key="3">
    <source>
        <dbReference type="ARBA" id="ARBA00022679"/>
    </source>
</evidence>
<dbReference type="Pfam" id="PF00512">
    <property type="entry name" value="HisKA"/>
    <property type="match status" value="1"/>
</dbReference>
<evidence type="ECO:0000256" key="5">
    <source>
        <dbReference type="ARBA" id="ARBA00023012"/>
    </source>
</evidence>
<dbReference type="GO" id="GO:0000155">
    <property type="term" value="F:phosphorelay sensor kinase activity"/>
    <property type="evidence" value="ECO:0007669"/>
    <property type="project" value="InterPro"/>
</dbReference>
<dbReference type="PANTHER" id="PTHR43711:SF1">
    <property type="entry name" value="HISTIDINE KINASE 1"/>
    <property type="match status" value="1"/>
</dbReference>
<feature type="transmembrane region" description="Helical" evidence="6">
    <location>
        <begin position="6"/>
        <end position="24"/>
    </location>
</feature>
<sequence>MLPLRVLHIAAFGAAALACLAAISRVRRFSDTETRTGLTALLLCSGVWAAAHTLRLVAPTDGLKLSFYMVGLLVGFASVGAWLYFCSAYTGHDYHRRPLFRQSALVLYLFVAGLKFTNPVHSLYFTTTFATTPFAHLSIEPSPVHWVVTGLAYALTAVGFYLLYETFTESHLDTRLLGALVGTTAIPVVFDVLAYTGVGPFIKFNYEPLGVAVFAVGALFVIDEQFVAVPQFWRNRVIEALDDAVVLITDDRVVRDVNEAAVVTFPQLADAVGRPLKAACPSFAAALDDDEDIIAIEDRVQTRYFLLKTAPVGTGSKRVGEVLICTDVTEVEQQRRELQRQNEQFDDFAEAITHELRNTLSIAQGYLDLASEDISGADPAETREACETASASLDRMDRIVADLTTLARYGQTVDSTEYVDPGVIADAARERLDDPEPALTVRGDREVAADESRLVQLFSNCLEFAAATNASELSVDVRDGSIDLVCDGESIPAAQVDRAFEYGEAVPNAKTGIFLPTIRTLCRVHGWSISLESPYPDGVKLVIQDVRTRSNRDPDTATLEAQSP</sequence>
<dbReference type="EMBL" id="FNPB01000017">
    <property type="protein sequence ID" value="SDY47507.1"/>
    <property type="molecule type" value="Genomic_DNA"/>
</dbReference>
<dbReference type="OrthoDB" id="8127at2157"/>
<feature type="transmembrane region" description="Helical" evidence="6">
    <location>
        <begin position="36"/>
        <end position="54"/>
    </location>
</feature>
<evidence type="ECO:0000313" key="8">
    <source>
        <dbReference type="EMBL" id="SDY47507.1"/>
    </source>
</evidence>
<feature type="transmembrane region" description="Helical" evidence="6">
    <location>
        <begin position="144"/>
        <end position="164"/>
    </location>
</feature>
<dbReference type="Gene3D" id="3.30.565.10">
    <property type="entry name" value="Histidine kinase-like ATPase, C-terminal domain"/>
    <property type="match status" value="1"/>
</dbReference>
<keyword evidence="6" id="KW-0812">Transmembrane</keyword>
<keyword evidence="9" id="KW-1185">Reference proteome</keyword>